<name>R7V629_CAPTE</name>
<accession>R7V629</accession>
<feature type="non-terminal residue" evidence="2">
    <location>
        <position position="1"/>
    </location>
</feature>
<reference evidence="3" key="3">
    <citation type="submission" date="2015-06" db="UniProtKB">
        <authorList>
            <consortium name="EnsemblMetazoa"/>
        </authorList>
    </citation>
    <scope>IDENTIFICATION</scope>
</reference>
<dbReference type="EMBL" id="KB296905">
    <property type="protein sequence ID" value="ELU11190.1"/>
    <property type="molecule type" value="Genomic_DNA"/>
</dbReference>
<gene>
    <name evidence="2" type="ORF">CAPTEDRAFT_31863</name>
    <name evidence="1" type="ORF">CAPTEDRAFT_31928</name>
</gene>
<dbReference type="Gene3D" id="3.10.10.10">
    <property type="entry name" value="HIV Type 1 Reverse Transcriptase, subunit A, domain 1"/>
    <property type="match status" value="1"/>
</dbReference>
<dbReference type="Proteomes" id="UP000014760">
    <property type="component" value="Unassembled WGS sequence"/>
</dbReference>
<dbReference type="InterPro" id="IPR050951">
    <property type="entry name" value="Retrovirus_Pol_polyprotein"/>
</dbReference>
<evidence type="ECO:0000313" key="3">
    <source>
        <dbReference type="EnsemblMetazoa" id="CapteP31863"/>
    </source>
</evidence>
<dbReference type="STRING" id="283909.R7V629"/>
<dbReference type="OMA" id="REHTLFQ"/>
<dbReference type="InterPro" id="IPR043502">
    <property type="entry name" value="DNA/RNA_pol_sf"/>
</dbReference>
<evidence type="ECO:0000313" key="1">
    <source>
        <dbReference type="EMBL" id="ELU00035.1"/>
    </source>
</evidence>
<sequence length="69" mass="8065">PVIQPRYRVPYSRMQPLQMVLQSLQEKGVIADVDCPTDRVHNLVITEKKNENLRLCIDPKPLNRAIKRE</sequence>
<dbReference type="EnsemblMetazoa" id="CapteT31928">
    <property type="protein sequence ID" value="CapteP31928"/>
    <property type="gene ID" value="CapteG31928"/>
</dbReference>
<dbReference type="SUPFAM" id="SSF56672">
    <property type="entry name" value="DNA/RNA polymerases"/>
    <property type="match status" value="1"/>
</dbReference>
<proteinExistence type="predicted"/>
<dbReference type="EMBL" id="AMQN01040659">
    <property type="status" value="NOT_ANNOTATED_CDS"/>
    <property type="molecule type" value="Genomic_DNA"/>
</dbReference>
<keyword evidence="4" id="KW-1185">Reference proteome</keyword>
<dbReference type="PANTHER" id="PTHR37984">
    <property type="entry name" value="PROTEIN CBG26694"/>
    <property type="match status" value="1"/>
</dbReference>
<dbReference type="EMBL" id="AMQN01047728">
    <property type="status" value="NOT_ANNOTATED_CDS"/>
    <property type="molecule type" value="Genomic_DNA"/>
</dbReference>
<evidence type="ECO:0000313" key="2">
    <source>
        <dbReference type="EMBL" id="ELU11190.1"/>
    </source>
</evidence>
<feature type="non-terminal residue" evidence="2">
    <location>
        <position position="69"/>
    </location>
</feature>
<dbReference type="EMBL" id="KB306244">
    <property type="protein sequence ID" value="ELU00035.1"/>
    <property type="molecule type" value="Genomic_DNA"/>
</dbReference>
<dbReference type="HOGENOM" id="CLU_000384_35_3_1"/>
<reference evidence="2 4" key="2">
    <citation type="journal article" date="2013" name="Nature">
        <title>Insights into bilaterian evolution from three spiralian genomes.</title>
        <authorList>
            <person name="Simakov O."/>
            <person name="Marletaz F."/>
            <person name="Cho S.J."/>
            <person name="Edsinger-Gonzales E."/>
            <person name="Havlak P."/>
            <person name="Hellsten U."/>
            <person name="Kuo D.H."/>
            <person name="Larsson T."/>
            <person name="Lv J."/>
            <person name="Arendt D."/>
            <person name="Savage R."/>
            <person name="Osoegawa K."/>
            <person name="de Jong P."/>
            <person name="Grimwood J."/>
            <person name="Chapman J.A."/>
            <person name="Shapiro H."/>
            <person name="Aerts A."/>
            <person name="Otillar R.P."/>
            <person name="Terry A.Y."/>
            <person name="Boore J.L."/>
            <person name="Grigoriev I.V."/>
            <person name="Lindberg D.R."/>
            <person name="Seaver E.C."/>
            <person name="Weisblat D.A."/>
            <person name="Putnam N.H."/>
            <person name="Rokhsar D.S."/>
        </authorList>
    </citation>
    <scope>NUCLEOTIDE SEQUENCE</scope>
    <source>
        <strain evidence="2 4">I ESC-2004</strain>
    </source>
</reference>
<organism evidence="2">
    <name type="scientific">Capitella teleta</name>
    <name type="common">Polychaete worm</name>
    <dbReference type="NCBI Taxonomy" id="283909"/>
    <lineage>
        <taxon>Eukaryota</taxon>
        <taxon>Metazoa</taxon>
        <taxon>Spiralia</taxon>
        <taxon>Lophotrochozoa</taxon>
        <taxon>Annelida</taxon>
        <taxon>Polychaeta</taxon>
        <taxon>Sedentaria</taxon>
        <taxon>Scolecida</taxon>
        <taxon>Capitellidae</taxon>
        <taxon>Capitella</taxon>
    </lineage>
</organism>
<dbReference type="OrthoDB" id="6278206at2759"/>
<dbReference type="AlphaFoldDB" id="R7V629"/>
<reference evidence="4" key="1">
    <citation type="submission" date="2012-12" db="EMBL/GenBank/DDBJ databases">
        <authorList>
            <person name="Hellsten U."/>
            <person name="Grimwood J."/>
            <person name="Chapman J.A."/>
            <person name="Shapiro H."/>
            <person name="Aerts A."/>
            <person name="Otillar R.P."/>
            <person name="Terry A.Y."/>
            <person name="Boore J.L."/>
            <person name="Simakov O."/>
            <person name="Marletaz F."/>
            <person name="Cho S.-J."/>
            <person name="Edsinger-Gonzales E."/>
            <person name="Havlak P."/>
            <person name="Kuo D.-H."/>
            <person name="Larsson T."/>
            <person name="Lv J."/>
            <person name="Arendt D."/>
            <person name="Savage R."/>
            <person name="Osoegawa K."/>
            <person name="de Jong P."/>
            <person name="Lindberg D.R."/>
            <person name="Seaver E.C."/>
            <person name="Weisblat D.A."/>
            <person name="Putnam N.H."/>
            <person name="Grigoriev I.V."/>
            <person name="Rokhsar D.S."/>
        </authorList>
    </citation>
    <scope>NUCLEOTIDE SEQUENCE</scope>
    <source>
        <strain evidence="4">I ESC-2004</strain>
    </source>
</reference>
<dbReference type="EnsemblMetazoa" id="CapteT31863">
    <property type="protein sequence ID" value="CapteP31863"/>
    <property type="gene ID" value="CapteG31863"/>
</dbReference>
<evidence type="ECO:0000313" key="4">
    <source>
        <dbReference type="Proteomes" id="UP000014760"/>
    </source>
</evidence>
<dbReference type="PANTHER" id="PTHR37984:SF7">
    <property type="entry name" value="INTEGRASE CATALYTIC DOMAIN-CONTAINING PROTEIN"/>
    <property type="match status" value="1"/>
</dbReference>
<protein>
    <submittedName>
        <fullName evidence="2 3">Uncharacterized protein</fullName>
    </submittedName>
</protein>